<dbReference type="AlphaFoldDB" id="A0A0K0FPE6"/>
<dbReference type="STRING" id="75913.A0A0K0FPE6"/>
<organism evidence="1 2">
    <name type="scientific">Strongyloides venezuelensis</name>
    <name type="common">Threadworm</name>
    <dbReference type="NCBI Taxonomy" id="75913"/>
    <lineage>
        <taxon>Eukaryota</taxon>
        <taxon>Metazoa</taxon>
        <taxon>Ecdysozoa</taxon>
        <taxon>Nematoda</taxon>
        <taxon>Chromadorea</taxon>
        <taxon>Rhabditida</taxon>
        <taxon>Tylenchina</taxon>
        <taxon>Panagrolaimomorpha</taxon>
        <taxon>Strongyloidoidea</taxon>
        <taxon>Strongyloididae</taxon>
        <taxon>Strongyloides</taxon>
    </lineage>
</organism>
<reference evidence="1" key="1">
    <citation type="submission" date="2014-07" db="EMBL/GenBank/DDBJ databases">
        <authorList>
            <person name="Martin A.A"/>
            <person name="De Silva N."/>
        </authorList>
    </citation>
    <scope>NUCLEOTIDE SEQUENCE</scope>
</reference>
<protein>
    <submittedName>
        <fullName evidence="2">Reverse transcriptase domain-containing protein</fullName>
    </submittedName>
</protein>
<evidence type="ECO:0000313" key="2">
    <source>
        <dbReference type="WBParaSite" id="SVE_1100200.1"/>
    </source>
</evidence>
<dbReference type="WBParaSite" id="SVE_1100200.1">
    <property type="protein sequence ID" value="SVE_1100200.1"/>
    <property type="gene ID" value="SVE_1100200"/>
</dbReference>
<accession>A0A0K0FPE6</accession>
<sequence length="500" mass="58096">MDELSSNVDCQFCNRKVEKSRYLDDLRDTYKYVDDRFLKVIVCSVFECKTKEIPYIKLSRVIQRKKDPFQTMNTVTVVADHLGSSLVMNDDNVDKLYDILIQFYKKVAKKFTNKIAIKLKMPEVIQKLLSKRRELKIETFELNLKNSVFSTKILKLNILNKLLRKRFNNYLEKKSLDLRRKWKRAEVSKKCLKIYSIENKLNVKSFESETLKDEVLKAINCSGKSKQPALDRIDGYLLKHMAKSDKVLDFITHFFNLGWKTMKFPKSWGLIKVALIFKKGSCQSIKNYRLISIISHVYKSFIRIWMGKVNNIVNPQIESYQMVSEKSDLLLMQIVILTSSYNVPFHLVKILEVNILKINSRLTQNMVRRLNASRLALSLPNFGVVVNESQVVVISYVDDTTLIADSGDSFKEMLSAFTYHSKIVGLDINLDKSNYIATSFNYLGKELSFLECRPVIRQIKVRGYKALGVIRPALRIVSLKARRFLFQSTIKSCYTYACQT</sequence>
<keyword evidence="1" id="KW-1185">Reference proteome</keyword>
<proteinExistence type="predicted"/>
<reference evidence="2" key="2">
    <citation type="submission" date="2015-08" db="UniProtKB">
        <authorList>
            <consortium name="WormBaseParasite"/>
        </authorList>
    </citation>
    <scope>IDENTIFICATION</scope>
</reference>
<evidence type="ECO:0000313" key="1">
    <source>
        <dbReference type="Proteomes" id="UP000035680"/>
    </source>
</evidence>
<name>A0A0K0FPE6_STRVS</name>
<dbReference type="Proteomes" id="UP000035680">
    <property type="component" value="Unassembled WGS sequence"/>
</dbReference>
<dbReference type="InterPro" id="IPR043502">
    <property type="entry name" value="DNA/RNA_pol_sf"/>
</dbReference>
<dbReference type="SUPFAM" id="SSF56672">
    <property type="entry name" value="DNA/RNA polymerases"/>
    <property type="match status" value="1"/>
</dbReference>